<feature type="domain" description="N-acetyltransferase" evidence="3">
    <location>
        <begin position="11"/>
        <end position="151"/>
    </location>
</feature>
<dbReference type="Proteomes" id="UP000031866">
    <property type="component" value="Chromosome"/>
</dbReference>
<dbReference type="EMBL" id="CP010086">
    <property type="protein sequence ID" value="AJH00862.1"/>
    <property type="molecule type" value="Genomic_DNA"/>
</dbReference>
<evidence type="ECO:0000313" key="4">
    <source>
        <dbReference type="EMBL" id="AJH00862.1"/>
    </source>
</evidence>
<organism evidence="4 5">
    <name type="scientific">Clostridium beijerinckii</name>
    <name type="common">Clostridium MP</name>
    <dbReference type="NCBI Taxonomy" id="1520"/>
    <lineage>
        <taxon>Bacteria</taxon>
        <taxon>Bacillati</taxon>
        <taxon>Bacillota</taxon>
        <taxon>Clostridia</taxon>
        <taxon>Eubacteriales</taxon>
        <taxon>Clostridiaceae</taxon>
        <taxon>Clostridium</taxon>
    </lineage>
</organism>
<name>A0A0B5QRI5_CLOBE</name>
<dbReference type="InterPro" id="IPR051556">
    <property type="entry name" value="N-term/lysine_N-AcTrnsfr"/>
</dbReference>
<protein>
    <submittedName>
        <fullName evidence="4">GCN5 family acetyltransferase</fullName>
    </submittedName>
</protein>
<dbReference type="Gene3D" id="3.40.630.30">
    <property type="match status" value="1"/>
</dbReference>
<keyword evidence="1 4" id="KW-0808">Transferase</keyword>
<evidence type="ECO:0000313" key="5">
    <source>
        <dbReference type="Proteomes" id="UP000031866"/>
    </source>
</evidence>
<evidence type="ECO:0000256" key="2">
    <source>
        <dbReference type="ARBA" id="ARBA00023315"/>
    </source>
</evidence>
<dbReference type="PROSITE" id="PS51186">
    <property type="entry name" value="GNAT"/>
    <property type="match status" value="1"/>
</dbReference>
<dbReference type="SUPFAM" id="SSF55729">
    <property type="entry name" value="Acyl-CoA N-acyltransferases (Nat)"/>
    <property type="match status" value="1"/>
</dbReference>
<dbReference type="PANTHER" id="PTHR42919:SF8">
    <property type="entry name" value="N-ALPHA-ACETYLTRANSFERASE 50"/>
    <property type="match status" value="1"/>
</dbReference>
<reference evidence="5" key="1">
    <citation type="submission" date="2014-12" db="EMBL/GenBank/DDBJ databases">
        <title>Genome sequence of Clostridium beijerinckii strain 59B.</title>
        <authorList>
            <person name="Little G.T."/>
            <person name="Minton N.P."/>
        </authorList>
    </citation>
    <scope>NUCLEOTIDE SEQUENCE [LARGE SCALE GENOMIC DNA]</scope>
    <source>
        <strain evidence="5">59B</strain>
    </source>
</reference>
<dbReference type="Pfam" id="PF00583">
    <property type="entry name" value="Acetyltransf_1"/>
    <property type="match status" value="1"/>
</dbReference>
<dbReference type="STRING" id="1520.LF65_04322"/>
<dbReference type="PANTHER" id="PTHR42919">
    <property type="entry name" value="N-ALPHA-ACETYLTRANSFERASE"/>
    <property type="match status" value="1"/>
</dbReference>
<evidence type="ECO:0000259" key="3">
    <source>
        <dbReference type="PROSITE" id="PS51186"/>
    </source>
</evidence>
<dbReference type="AlphaFoldDB" id="A0A0B5QRI5"/>
<evidence type="ECO:0000256" key="1">
    <source>
        <dbReference type="ARBA" id="ARBA00022679"/>
    </source>
</evidence>
<proteinExistence type="predicted"/>
<gene>
    <name evidence="4" type="ORF">LF65_04322</name>
</gene>
<dbReference type="KEGG" id="cbei:LF65_04322"/>
<dbReference type="CDD" id="cd04301">
    <property type="entry name" value="NAT_SF"/>
    <property type="match status" value="1"/>
</dbReference>
<dbReference type="InterPro" id="IPR016181">
    <property type="entry name" value="Acyl_CoA_acyltransferase"/>
</dbReference>
<dbReference type="RefSeq" id="WP_041898842.1">
    <property type="nucleotide sequence ID" value="NZ_CP010086.2"/>
</dbReference>
<accession>A0A0B5QRI5</accession>
<dbReference type="OrthoDB" id="87541at2"/>
<sequence length="151" mass="17788">MNISIVEKGIKEIELMKPLWEQLNSIHYNKSVHFKEKYHRFTFDKRIESICKKAKNGVVKLDMLLDNETENYVGYCLSSIEDNLGEIESIFVDKKYRKLKLGDKLMKNVLSWFESNTITDIQINVVYANDEALPFYSNYGFKIGNYILKRT</sequence>
<dbReference type="GO" id="GO:0016747">
    <property type="term" value="F:acyltransferase activity, transferring groups other than amino-acyl groups"/>
    <property type="evidence" value="ECO:0007669"/>
    <property type="project" value="InterPro"/>
</dbReference>
<keyword evidence="2" id="KW-0012">Acyltransferase</keyword>
<dbReference type="InterPro" id="IPR000182">
    <property type="entry name" value="GNAT_dom"/>
</dbReference>